<dbReference type="InterPro" id="IPR011517">
    <property type="entry name" value="RNA_pol_sigma70_ECF-like"/>
</dbReference>
<dbReference type="InterPro" id="IPR013325">
    <property type="entry name" value="RNA_pol_sigma_r2"/>
</dbReference>
<accession>A0A3N7JV08</accession>
<dbReference type="InterPro" id="IPR053812">
    <property type="entry name" value="HTH_Sigma70_ECF-like"/>
</dbReference>
<evidence type="ECO:0000313" key="6">
    <source>
        <dbReference type="EMBL" id="RQP24719.1"/>
    </source>
</evidence>
<dbReference type="Proteomes" id="UP000267464">
    <property type="component" value="Unassembled WGS sequence"/>
</dbReference>
<sequence length="183" mass="20632">MGDITSLLERVNAGDTTARGALYTLLYDDLRRLARARLKLSETITLLDTTSLVHEAYMRFLNARELDFADRARFFGYASSVMRSVIVDEVRKRRSDRRGGAAEHVELDAEVADMAGGDEDQIIRVHEALDDLSALDARLAHVVEMRYFAGLTEEEIAGVLGVNERTVRRDWDKARTLLFSALK</sequence>
<reference evidence="6 7" key="1">
    <citation type="submission" date="2018-08" db="EMBL/GenBank/DDBJ databases">
        <authorList>
            <person name="Khan S.A."/>
            <person name="Jeon C.O."/>
            <person name="Chun B.H."/>
            <person name="Jeong S.E."/>
        </authorList>
    </citation>
    <scope>NUCLEOTIDE SEQUENCE [LARGE SCALE GENOMIC DNA]</scope>
    <source>
        <strain evidence="6 7">S-16</strain>
    </source>
</reference>
<dbReference type="AlphaFoldDB" id="A0A3N7JV08"/>
<gene>
    <name evidence="6" type="ORF">DZC73_07440</name>
</gene>
<dbReference type="RefSeq" id="WP_124539614.1">
    <property type="nucleotide sequence ID" value="NZ_QUSW01000002.1"/>
</dbReference>
<dbReference type="NCBIfam" id="TIGR02937">
    <property type="entry name" value="sigma70-ECF"/>
    <property type="match status" value="1"/>
</dbReference>
<organism evidence="6 7">
    <name type="scientific">Piscinibacter terrae</name>
    <dbReference type="NCBI Taxonomy" id="2496871"/>
    <lineage>
        <taxon>Bacteria</taxon>
        <taxon>Pseudomonadati</taxon>
        <taxon>Pseudomonadota</taxon>
        <taxon>Betaproteobacteria</taxon>
        <taxon>Burkholderiales</taxon>
        <taxon>Sphaerotilaceae</taxon>
        <taxon>Piscinibacter</taxon>
    </lineage>
</organism>
<reference evidence="6 7" key="2">
    <citation type="submission" date="2018-12" db="EMBL/GenBank/DDBJ databases">
        <title>Rhizobacter gummiphilus sp. nov., a rubber-degrading bacterium isolated from the soil of a botanical garden in Japan.</title>
        <authorList>
            <person name="Shunsuke S.S."/>
        </authorList>
    </citation>
    <scope>NUCLEOTIDE SEQUENCE [LARGE SCALE GENOMIC DNA]</scope>
    <source>
        <strain evidence="6 7">S-16</strain>
    </source>
</reference>
<comment type="caution">
    <text evidence="6">The sequence shown here is derived from an EMBL/GenBank/DDBJ whole genome shotgun (WGS) entry which is preliminary data.</text>
</comment>
<keyword evidence="4" id="KW-0804">Transcription</keyword>
<dbReference type="EMBL" id="QUSW01000002">
    <property type="protein sequence ID" value="RQP24719.1"/>
    <property type="molecule type" value="Genomic_DNA"/>
</dbReference>
<dbReference type="PANTHER" id="PTHR43133:SF39">
    <property type="entry name" value="SIMILAR TO RNA POLYMERASE SIGMA-E FACTOR"/>
    <property type="match status" value="1"/>
</dbReference>
<protein>
    <submittedName>
        <fullName evidence="6">Sigma-70 family RNA polymerase sigma factor</fullName>
    </submittedName>
</protein>
<evidence type="ECO:0000256" key="2">
    <source>
        <dbReference type="ARBA" id="ARBA00023015"/>
    </source>
</evidence>
<evidence type="ECO:0000259" key="5">
    <source>
        <dbReference type="Pfam" id="PF07638"/>
    </source>
</evidence>
<evidence type="ECO:0000256" key="1">
    <source>
        <dbReference type="ARBA" id="ARBA00010641"/>
    </source>
</evidence>
<keyword evidence="3" id="KW-0731">Sigma factor</keyword>
<dbReference type="InterPro" id="IPR036388">
    <property type="entry name" value="WH-like_DNA-bd_sf"/>
</dbReference>
<dbReference type="PANTHER" id="PTHR43133">
    <property type="entry name" value="RNA POLYMERASE ECF-TYPE SIGMA FACTO"/>
    <property type="match status" value="1"/>
</dbReference>
<dbReference type="Pfam" id="PF07638">
    <property type="entry name" value="Sigma70_ECF"/>
    <property type="match status" value="1"/>
</dbReference>
<feature type="domain" description="RNA polymerase sigma-70 ECF-like HTH" evidence="5">
    <location>
        <begin position="1"/>
        <end position="182"/>
    </location>
</feature>
<dbReference type="SUPFAM" id="SSF88659">
    <property type="entry name" value="Sigma3 and sigma4 domains of RNA polymerase sigma factors"/>
    <property type="match status" value="1"/>
</dbReference>
<dbReference type="InterPro" id="IPR014284">
    <property type="entry name" value="RNA_pol_sigma-70_dom"/>
</dbReference>
<dbReference type="SUPFAM" id="SSF88946">
    <property type="entry name" value="Sigma2 domain of RNA polymerase sigma factors"/>
    <property type="match status" value="1"/>
</dbReference>
<dbReference type="InterPro" id="IPR039425">
    <property type="entry name" value="RNA_pol_sigma-70-like"/>
</dbReference>
<dbReference type="OrthoDB" id="278371at2"/>
<evidence type="ECO:0000256" key="3">
    <source>
        <dbReference type="ARBA" id="ARBA00023082"/>
    </source>
</evidence>
<comment type="similarity">
    <text evidence="1">Belongs to the sigma-70 factor family. ECF subfamily.</text>
</comment>
<keyword evidence="2" id="KW-0805">Transcription regulation</keyword>
<name>A0A3N7JV08_9BURK</name>
<dbReference type="Gene3D" id="1.10.1740.10">
    <property type="match status" value="1"/>
</dbReference>
<proteinExistence type="inferred from homology"/>
<dbReference type="InterPro" id="IPR013324">
    <property type="entry name" value="RNA_pol_sigma_r3/r4-like"/>
</dbReference>
<dbReference type="GO" id="GO:0016987">
    <property type="term" value="F:sigma factor activity"/>
    <property type="evidence" value="ECO:0007669"/>
    <property type="project" value="UniProtKB-KW"/>
</dbReference>
<evidence type="ECO:0000256" key="4">
    <source>
        <dbReference type="ARBA" id="ARBA00023163"/>
    </source>
</evidence>
<evidence type="ECO:0000313" key="7">
    <source>
        <dbReference type="Proteomes" id="UP000267464"/>
    </source>
</evidence>
<dbReference type="Gene3D" id="1.10.10.10">
    <property type="entry name" value="Winged helix-like DNA-binding domain superfamily/Winged helix DNA-binding domain"/>
    <property type="match status" value="1"/>
</dbReference>
<dbReference type="NCBIfam" id="TIGR02999">
    <property type="entry name" value="Sig-70_X6"/>
    <property type="match status" value="1"/>
</dbReference>
<keyword evidence="7" id="KW-1185">Reference proteome</keyword>
<dbReference type="GO" id="GO:0006352">
    <property type="term" value="P:DNA-templated transcription initiation"/>
    <property type="evidence" value="ECO:0007669"/>
    <property type="project" value="InterPro"/>
</dbReference>